<evidence type="ECO:0000313" key="1">
    <source>
        <dbReference type="EMBL" id="MBM3316467.1"/>
    </source>
</evidence>
<dbReference type="EMBL" id="VGIY01000015">
    <property type="protein sequence ID" value="MBM3316467.1"/>
    <property type="molecule type" value="Genomic_DNA"/>
</dbReference>
<proteinExistence type="predicted"/>
<dbReference type="AlphaFoldDB" id="A0A937X9S8"/>
<name>A0A937X9S8_UNCEI</name>
<evidence type="ECO:0008006" key="3">
    <source>
        <dbReference type="Google" id="ProtNLM"/>
    </source>
</evidence>
<dbReference type="Proteomes" id="UP000748308">
    <property type="component" value="Unassembled WGS sequence"/>
</dbReference>
<comment type="caution">
    <text evidence="1">The sequence shown here is derived from an EMBL/GenBank/DDBJ whole genome shotgun (WGS) entry which is preliminary data.</text>
</comment>
<gene>
    <name evidence="1" type="ORF">FJY75_01315</name>
</gene>
<sequence>MKTWMRWGGRAGAALLGLAALLVLPQCLFFPESGFVGQPARNQAPMVKITGGVLMDSLDTQARVRFYWFGADNDGVIRWFEWAIDDTVSEAGWTRTTDYDAVISFEASTRRSGTDFSGWHTFYVRSVDNDYARSRADKRFFNANTIAPRTQIVKPAPYYGAQWASTLRITWLGEDPDGSRADKQPSAFEYKLILFEGSVNPGDLTGIRQRFATFPNQLLDSLRVQDYPDDPAYFAAARRAWIRVPGAVNYRWLRNLTPGRKYGFAVRAIDESGAVEPELGWHNWAIFDVQDRVIDVFLSEPSLGVRRFKSSVYDTWEVSVAPEQRIRFRWVGDASGSGTEAGPCNYGLNIPEPDEEIDKSVDGIGGWIGWAARTQMVQSIAFPRADEGMTHNFYFKMRAVSMMQETETKCHVAITVSRLSFNRRFLFVDDQRRAPRGCLFNTPKPDDGQSDALLVRLMNGVADYLPAGEQPGVYEAYGPRDESSSPALPQNQDFLSVLGTYQTVIWDMGTTGANLYSIVAERGDLSRYRGAGGNLLMLMDQGTIGPLVKNFQPGDPDPYCPATGLATTSLWNVFSFPYVHLWLRGCVDMPRNIYGDLAYRRMSMIGAKAEKSLYPDLYLDWSRWGCTNQGVWHYEALWPGTVDPTEIPWYEREAGLEILYRVRTFQSGSRLHDLPVAWRTFPTREDSLAGVSPGRAVVFNFHPWFFDEPSMTGAATLALRWLVTGSDL</sequence>
<reference evidence="1" key="1">
    <citation type="submission" date="2019-03" db="EMBL/GenBank/DDBJ databases">
        <title>Lake Tanganyika Metagenome-Assembled Genomes (MAGs).</title>
        <authorList>
            <person name="Tran P."/>
        </authorList>
    </citation>
    <scope>NUCLEOTIDE SEQUENCE</scope>
    <source>
        <strain evidence="1">M_DeepCast_400m_m2_100</strain>
    </source>
</reference>
<organism evidence="1 2">
    <name type="scientific">Eiseniibacteriota bacterium</name>
    <dbReference type="NCBI Taxonomy" id="2212470"/>
    <lineage>
        <taxon>Bacteria</taxon>
        <taxon>Candidatus Eiseniibacteriota</taxon>
    </lineage>
</organism>
<evidence type="ECO:0000313" key="2">
    <source>
        <dbReference type="Proteomes" id="UP000748308"/>
    </source>
</evidence>
<protein>
    <recommendedName>
        <fullName evidence="3">Fibronectin type III domain-containing protein</fullName>
    </recommendedName>
</protein>
<accession>A0A937X9S8</accession>